<organism evidence="3 4">
    <name type="scientific">Westerdykella ornata</name>
    <dbReference type="NCBI Taxonomy" id="318751"/>
    <lineage>
        <taxon>Eukaryota</taxon>
        <taxon>Fungi</taxon>
        <taxon>Dikarya</taxon>
        <taxon>Ascomycota</taxon>
        <taxon>Pezizomycotina</taxon>
        <taxon>Dothideomycetes</taxon>
        <taxon>Pleosporomycetidae</taxon>
        <taxon>Pleosporales</taxon>
        <taxon>Sporormiaceae</taxon>
        <taxon>Westerdykella</taxon>
    </lineage>
</organism>
<feature type="compositionally biased region" description="Polar residues" evidence="1">
    <location>
        <begin position="169"/>
        <end position="198"/>
    </location>
</feature>
<dbReference type="InterPro" id="IPR023214">
    <property type="entry name" value="HAD_sf"/>
</dbReference>
<dbReference type="OrthoDB" id="277011at2759"/>
<dbReference type="SUPFAM" id="SSF56784">
    <property type="entry name" value="HAD-like"/>
    <property type="match status" value="1"/>
</dbReference>
<dbReference type="CDD" id="cd07521">
    <property type="entry name" value="HAD_FCP1-like"/>
    <property type="match status" value="1"/>
</dbReference>
<dbReference type="PROSITE" id="PS50969">
    <property type="entry name" value="FCP1"/>
    <property type="match status" value="1"/>
</dbReference>
<dbReference type="InterPro" id="IPR036412">
    <property type="entry name" value="HAD-like_sf"/>
</dbReference>
<feature type="compositionally biased region" description="Polar residues" evidence="1">
    <location>
        <begin position="231"/>
        <end position="243"/>
    </location>
</feature>
<keyword evidence="4" id="KW-1185">Reference proteome</keyword>
<feature type="compositionally biased region" description="Low complexity" evidence="1">
    <location>
        <begin position="140"/>
        <end position="150"/>
    </location>
</feature>
<dbReference type="Gene3D" id="3.40.50.1000">
    <property type="entry name" value="HAD superfamily/HAD-like"/>
    <property type="match status" value="1"/>
</dbReference>
<dbReference type="Pfam" id="PF03031">
    <property type="entry name" value="NIF"/>
    <property type="match status" value="1"/>
</dbReference>
<protein>
    <recommendedName>
        <fullName evidence="2">FCP1 homology domain-containing protein</fullName>
    </recommendedName>
</protein>
<dbReference type="SMART" id="SM00577">
    <property type="entry name" value="CPDc"/>
    <property type="match status" value="1"/>
</dbReference>
<dbReference type="InterPro" id="IPR050365">
    <property type="entry name" value="TIM50"/>
</dbReference>
<gene>
    <name evidence="3" type="ORF">EI97DRAFT_436296</name>
</gene>
<reference evidence="3" key="1">
    <citation type="journal article" date="2020" name="Stud. Mycol.">
        <title>101 Dothideomycetes genomes: a test case for predicting lifestyles and emergence of pathogens.</title>
        <authorList>
            <person name="Haridas S."/>
            <person name="Albert R."/>
            <person name="Binder M."/>
            <person name="Bloem J."/>
            <person name="Labutti K."/>
            <person name="Salamov A."/>
            <person name="Andreopoulos B."/>
            <person name="Baker S."/>
            <person name="Barry K."/>
            <person name="Bills G."/>
            <person name="Bluhm B."/>
            <person name="Cannon C."/>
            <person name="Castanera R."/>
            <person name="Culley D."/>
            <person name="Daum C."/>
            <person name="Ezra D."/>
            <person name="Gonzalez J."/>
            <person name="Henrissat B."/>
            <person name="Kuo A."/>
            <person name="Liang C."/>
            <person name="Lipzen A."/>
            <person name="Lutzoni F."/>
            <person name="Magnuson J."/>
            <person name="Mondo S."/>
            <person name="Nolan M."/>
            <person name="Ohm R."/>
            <person name="Pangilinan J."/>
            <person name="Park H.-J."/>
            <person name="Ramirez L."/>
            <person name="Alfaro M."/>
            <person name="Sun H."/>
            <person name="Tritt A."/>
            <person name="Yoshinaga Y."/>
            <person name="Zwiers L.-H."/>
            <person name="Turgeon B."/>
            <person name="Goodwin S."/>
            <person name="Spatafora J."/>
            <person name="Crous P."/>
            <person name="Grigoriev I."/>
        </authorList>
    </citation>
    <scope>NUCLEOTIDE SEQUENCE</scope>
    <source>
        <strain evidence="3">CBS 379.55</strain>
    </source>
</reference>
<dbReference type="GO" id="GO:0016791">
    <property type="term" value="F:phosphatase activity"/>
    <property type="evidence" value="ECO:0007669"/>
    <property type="project" value="InterPro"/>
</dbReference>
<dbReference type="PANTHER" id="PTHR12210">
    <property type="entry name" value="DULLARD PROTEIN PHOSPHATASE"/>
    <property type="match status" value="1"/>
</dbReference>
<evidence type="ECO:0000259" key="2">
    <source>
        <dbReference type="PROSITE" id="PS50969"/>
    </source>
</evidence>
<proteinExistence type="predicted"/>
<evidence type="ECO:0000256" key="1">
    <source>
        <dbReference type="SAM" id="MobiDB-lite"/>
    </source>
</evidence>
<feature type="region of interest" description="Disordered" evidence="1">
    <location>
        <begin position="100"/>
        <end position="256"/>
    </location>
</feature>
<dbReference type="FunFam" id="3.40.50.1000:FF:000089">
    <property type="entry name" value="NIF domain protein"/>
    <property type="match status" value="1"/>
</dbReference>
<dbReference type="NCBIfam" id="TIGR02251">
    <property type="entry name" value="HIF-SF_euk"/>
    <property type="match status" value="1"/>
</dbReference>
<dbReference type="EMBL" id="ML986512">
    <property type="protein sequence ID" value="KAF2273240.1"/>
    <property type="molecule type" value="Genomic_DNA"/>
</dbReference>
<dbReference type="InterPro" id="IPR004274">
    <property type="entry name" value="FCP1_dom"/>
</dbReference>
<accession>A0A6A6J9I2</accession>
<feature type="compositionally biased region" description="Basic and acidic residues" evidence="1">
    <location>
        <begin position="117"/>
        <end position="133"/>
    </location>
</feature>
<dbReference type="InterPro" id="IPR011948">
    <property type="entry name" value="Dullard_phosphatase"/>
</dbReference>
<sequence>MAIGSPEAPSDHGADAVRSGGDLDEKTPLLSQSRDGPFEEARISKAWLIPKRISDAFIGTVKVIFAAITAPGVYLIGCFYEEDGHFSLLTPVYKMSRRLRRKRKSRLEPVPAASSDLNEKERKKLKRTGDSHARIRRSSARSLSDASASAITSESEDSERPPSRDNEFDSPSRNSRSKSNASLSEENAPSKRSITIRLQPQDAVRQRKTKRASRTSSISQISAEDAAAIKSANSSVTAQTKQLTKFPRAPMPPRPLVPRRQPSYSASGVSVLGPHPKTLVLDLDETLIHSTAHGGRYTTGRMVEVKAPSIGPDGRTIGPPVPVLYYVHKRPHCDEFLKKVSRWYNLIIFTASIQEYADPVIDWLETERKYFAGRYYRNDCIKRGELYIKDIAKVEPDLSKVMIIDNTPFCYVFHEDNAIPIVGWLSDPTDRELLHLIPLLEGLQYVTDVRAILGLKAAQL</sequence>
<feature type="compositionally biased region" description="Basic and acidic residues" evidence="1">
    <location>
        <begin position="158"/>
        <end position="167"/>
    </location>
</feature>
<dbReference type="RefSeq" id="XP_033650779.1">
    <property type="nucleotide sequence ID" value="XM_033799060.1"/>
</dbReference>
<dbReference type="AlphaFoldDB" id="A0A6A6J9I2"/>
<name>A0A6A6J9I2_WESOR</name>
<evidence type="ECO:0000313" key="3">
    <source>
        <dbReference type="EMBL" id="KAF2273240.1"/>
    </source>
</evidence>
<dbReference type="GeneID" id="54552235"/>
<feature type="region of interest" description="Disordered" evidence="1">
    <location>
        <begin position="1"/>
        <end position="36"/>
    </location>
</feature>
<dbReference type="Proteomes" id="UP000800097">
    <property type="component" value="Unassembled WGS sequence"/>
</dbReference>
<feature type="domain" description="FCP1 homology" evidence="2">
    <location>
        <begin position="272"/>
        <end position="443"/>
    </location>
</feature>
<feature type="compositionally biased region" description="Basic and acidic residues" evidence="1">
    <location>
        <begin position="9"/>
        <end position="27"/>
    </location>
</feature>
<evidence type="ECO:0000313" key="4">
    <source>
        <dbReference type="Proteomes" id="UP000800097"/>
    </source>
</evidence>